<dbReference type="EMBL" id="JACGWK010000006">
    <property type="protein sequence ID" value="KAL0348868.1"/>
    <property type="molecule type" value="Genomic_DNA"/>
</dbReference>
<name>A0AAW2P035_9LAMI</name>
<organism evidence="2">
    <name type="scientific">Sesamum angustifolium</name>
    <dbReference type="NCBI Taxonomy" id="2727405"/>
    <lineage>
        <taxon>Eukaryota</taxon>
        <taxon>Viridiplantae</taxon>
        <taxon>Streptophyta</taxon>
        <taxon>Embryophyta</taxon>
        <taxon>Tracheophyta</taxon>
        <taxon>Spermatophyta</taxon>
        <taxon>Magnoliopsida</taxon>
        <taxon>eudicotyledons</taxon>
        <taxon>Gunneridae</taxon>
        <taxon>Pentapetalae</taxon>
        <taxon>asterids</taxon>
        <taxon>lamiids</taxon>
        <taxon>Lamiales</taxon>
        <taxon>Pedaliaceae</taxon>
        <taxon>Sesamum</taxon>
    </lineage>
</organism>
<dbReference type="PANTHER" id="PTHR46067">
    <property type="entry name" value="ACYL-COA N-ACYLTRANSFERASES (NAT) SUPERFAMILY PROTEIN"/>
    <property type="match status" value="1"/>
</dbReference>
<evidence type="ECO:0000313" key="2">
    <source>
        <dbReference type="EMBL" id="KAL0348868.1"/>
    </source>
</evidence>
<gene>
    <name evidence="2" type="ORF">Sangu_1114600</name>
</gene>
<dbReference type="Gene3D" id="3.40.630.30">
    <property type="match status" value="1"/>
</dbReference>
<dbReference type="GO" id="GO:0016747">
    <property type="term" value="F:acyltransferase activity, transferring groups other than amino-acyl groups"/>
    <property type="evidence" value="ECO:0007669"/>
    <property type="project" value="InterPro"/>
</dbReference>
<reference evidence="2" key="2">
    <citation type="journal article" date="2024" name="Plant">
        <title>Genomic evolution and insights into agronomic trait innovations of Sesamum species.</title>
        <authorList>
            <person name="Miao H."/>
            <person name="Wang L."/>
            <person name="Qu L."/>
            <person name="Liu H."/>
            <person name="Sun Y."/>
            <person name="Le M."/>
            <person name="Wang Q."/>
            <person name="Wei S."/>
            <person name="Zheng Y."/>
            <person name="Lin W."/>
            <person name="Duan Y."/>
            <person name="Cao H."/>
            <person name="Xiong S."/>
            <person name="Wang X."/>
            <person name="Wei L."/>
            <person name="Li C."/>
            <person name="Ma Q."/>
            <person name="Ju M."/>
            <person name="Zhao R."/>
            <person name="Li G."/>
            <person name="Mu C."/>
            <person name="Tian Q."/>
            <person name="Mei H."/>
            <person name="Zhang T."/>
            <person name="Gao T."/>
            <person name="Zhang H."/>
        </authorList>
    </citation>
    <scope>NUCLEOTIDE SEQUENCE</scope>
    <source>
        <strain evidence="2">G01</strain>
    </source>
</reference>
<protein>
    <submittedName>
        <fullName evidence="2">[ribosomal protein S5]-alanine N-acetyltransferase</fullName>
    </submittedName>
</protein>
<comment type="caution">
    <text evidence="2">The sequence shown here is derived from an EMBL/GenBank/DDBJ whole genome shotgun (WGS) entry which is preliminary data.</text>
</comment>
<dbReference type="InterPro" id="IPR016181">
    <property type="entry name" value="Acyl_CoA_acyltransferase"/>
</dbReference>
<dbReference type="Pfam" id="PF13302">
    <property type="entry name" value="Acetyltransf_3"/>
    <property type="match status" value="1"/>
</dbReference>
<feature type="domain" description="N-acetyltransferase" evidence="1">
    <location>
        <begin position="19"/>
        <end position="179"/>
    </location>
</feature>
<proteinExistence type="predicted"/>
<dbReference type="SUPFAM" id="SSF55729">
    <property type="entry name" value="Acyl-CoA N-acyltransferases (Nat)"/>
    <property type="match status" value="1"/>
</dbReference>
<accession>A0AAW2P035</accession>
<dbReference type="PANTHER" id="PTHR46067:SF27">
    <property type="entry name" value="ACYL-COA N-ACYLTRANSFERASES (NAT) SUPERFAMILY PROTEIN"/>
    <property type="match status" value="1"/>
</dbReference>
<dbReference type="PROSITE" id="PS51186">
    <property type="entry name" value="GNAT"/>
    <property type="match status" value="1"/>
</dbReference>
<dbReference type="InterPro" id="IPR000182">
    <property type="entry name" value="GNAT_dom"/>
</dbReference>
<sequence length="189" mass="21113">MDESSAKSGEDEVQESFNITLRHIALSDVDDFMVWATDDRVTKFCLWDTYTSKEQAVEYIKNQAIPHPWLRAVCLGNHVIGTITVDPCSGSGSCRAELGYVLAHKHWGKGIATRAVKMVVSTIFKDWPHLQRLQAVVHVENKGSQRVLEKAGFQREGVLRSYELFKGKPVDVVMFSTLGNDSSLVDLSS</sequence>
<evidence type="ECO:0000259" key="1">
    <source>
        <dbReference type="PROSITE" id="PS51186"/>
    </source>
</evidence>
<reference evidence="2" key="1">
    <citation type="submission" date="2020-06" db="EMBL/GenBank/DDBJ databases">
        <authorList>
            <person name="Li T."/>
            <person name="Hu X."/>
            <person name="Zhang T."/>
            <person name="Song X."/>
            <person name="Zhang H."/>
            <person name="Dai N."/>
            <person name="Sheng W."/>
            <person name="Hou X."/>
            <person name="Wei L."/>
        </authorList>
    </citation>
    <scope>NUCLEOTIDE SEQUENCE</scope>
    <source>
        <strain evidence="2">G01</strain>
        <tissue evidence="2">Leaf</tissue>
    </source>
</reference>
<dbReference type="AlphaFoldDB" id="A0AAW2P035"/>